<evidence type="ECO:0000256" key="1">
    <source>
        <dbReference type="ARBA" id="ARBA00001974"/>
    </source>
</evidence>
<evidence type="ECO:0000313" key="6">
    <source>
        <dbReference type="EMBL" id="SVA94502.1"/>
    </source>
</evidence>
<dbReference type="InterPro" id="IPR036188">
    <property type="entry name" value="FAD/NAD-bd_sf"/>
</dbReference>
<keyword evidence="2" id="KW-0285">Flavoprotein</keyword>
<dbReference type="GO" id="GO:0008115">
    <property type="term" value="F:sarcosine oxidase activity"/>
    <property type="evidence" value="ECO:0007669"/>
    <property type="project" value="TreeGrafter"/>
</dbReference>
<evidence type="ECO:0000256" key="3">
    <source>
        <dbReference type="ARBA" id="ARBA00022827"/>
    </source>
</evidence>
<dbReference type="PANTHER" id="PTHR10961">
    <property type="entry name" value="PEROXISOMAL SARCOSINE OXIDASE"/>
    <property type="match status" value="1"/>
</dbReference>
<sequence length="200" mass="22227">AVSGGFSGGAGSNKFSFRRRQDGGYTLSLGNYVDHYLSADSFRYFTDFLPALKMTWSAIRLRYDDGLLKRLFPTRRWEGDEITPFEQTRVLNPTPNPRVARKIQQLMASNLPILAKAQIEEIWAGMIDAPPDFVPVMDEIPNYRNLFLAAGFSGHGFGIGPGAGKIMATLVQGKQAKFDLNRFRFSRFSDGSPITLGPAL</sequence>
<gene>
    <name evidence="6" type="ORF">METZ01_LOCUS147356</name>
</gene>
<feature type="non-terminal residue" evidence="6">
    <location>
        <position position="1"/>
    </location>
</feature>
<dbReference type="Pfam" id="PF01266">
    <property type="entry name" value="DAO"/>
    <property type="match status" value="1"/>
</dbReference>
<dbReference type="InterPro" id="IPR045170">
    <property type="entry name" value="MTOX"/>
</dbReference>
<accession>A0A382A044</accession>
<dbReference type="SUPFAM" id="SSF51971">
    <property type="entry name" value="Nucleotide-binding domain"/>
    <property type="match status" value="1"/>
</dbReference>
<keyword evidence="3" id="KW-0274">FAD</keyword>
<evidence type="ECO:0000256" key="2">
    <source>
        <dbReference type="ARBA" id="ARBA00022630"/>
    </source>
</evidence>
<dbReference type="Gene3D" id="3.50.50.60">
    <property type="entry name" value="FAD/NAD(P)-binding domain"/>
    <property type="match status" value="1"/>
</dbReference>
<dbReference type="PANTHER" id="PTHR10961:SF46">
    <property type="entry name" value="PEROXISOMAL SARCOSINE OXIDASE"/>
    <property type="match status" value="1"/>
</dbReference>
<proteinExistence type="predicted"/>
<dbReference type="EMBL" id="UINC01023238">
    <property type="protein sequence ID" value="SVA94502.1"/>
    <property type="molecule type" value="Genomic_DNA"/>
</dbReference>
<comment type="cofactor">
    <cofactor evidence="1">
        <name>FAD</name>
        <dbReference type="ChEBI" id="CHEBI:57692"/>
    </cofactor>
</comment>
<name>A0A382A044_9ZZZZ</name>
<evidence type="ECO:0000256" key="4">
    <source>
        <dbReference type="ARBA" id="ARBA00023002"/>
    </source>
</evidence>
<dbReference type="Gene3D" id="3.30.9.10">
    <property type="entry name" value="D-Amino Acid Oxidase, subunit A, domain 2"/>
    <property type="match status" value="1"/>
</dbReference>
<reference evidence="6" key="1">
    <citation type="submission" date="2018-05" db="EMBL/GenBank/DDBJ databases">
        <authorList>
            <person name="Lanie J.A."/>
            <person name="Ng W.-L."/>
            <person name="Kazmierczak K.M."/>
            <person name="Andrzejewski T.M."/>
            <person name="Davidsen T.M."/>
            <person name="Wayne K.J."/>
            <person name="Tettelin H."/>
            <person name="Glass J.I."/>
            <person name="Rusch D."/>
            <person name="Podicherti R."/>
            <person name="Tsui H.-C.T."/>
            <person name="Winkler M.E."/>
        </authorList>
    </citation>
    <scope>NUCLEOTIDE SEQUENCE</scope>
</reference>
<protein>
    <recommendedName>
        <fullName evidence="5">FAD dependent oxidoreductase domain-containing protein</fullName>
    </recommendedName>
</protein>
<dbReference type="GO" id="GO:0050660">
    <property type="term" value="F:flavin adenine dinucleotide binding"/>
    <property type="evidence" value="ECO:0007669"/>
    <property type="project" value="InterPro"/>
</dbReference>
<dbReference type="AlphaFoldDB" id="A0A382A044"/>
<dbReference type="InterPro" id="IPR006076">
    <property type="entry name" value="FAD-dep_OxRdtase"/>
</dbReference>
<organism evidence="6">
    <name type="scientific">marine metagenome</name>
    <dbReference type="NCBI Taxonomy" id="408172"/>
    <lineage>
        <taxon>unclassified sequences</taxon>
        <taxon>metagenomes</taxon>
        <taxon>ecological metagenomes</taxon>
    </lineage>
</organism>
<keyword evidence="4" id="KW-0560">Oxidoreductase</keyword>
<evidence type="ECO:0000259" key="5">
    <source>
        <dbReference type="Pfam" id="PF01266"/>
    </source>
</evidence>
<feature type="domain" description="FAD dependent oxidoreductase" evidence="5">
    <location>
        <begin position="89"/>
        <end position="169"/>
    </location>
</feature>